<sequence length="639" mass="63106">MQLPALPVLRLRGALAAVTCSLALSLAGCGTSGTAGTPVTPACTPTVAPVTAPATPVATGTLTGVAMSVKVLAGVQPITGASVQLYAAGMTGLGSAPTALASAVTTASTGAASIPAGYTCPATNSQLYVVSRGGQAGSAAANSGIVLMTALGACNQQTAGEAVVVNEVTTVAAAYALSQFMAAGGVVGATSTNVTGIANAFATAINLANPALGTSPGSTFPTNGVSPAPRIDSVANLLNACTSGTAATGCSQLYTLTANSPGVAPTNTLDAAFNLARNPGTSIATRYTQSLVSTAFSPVLAAAPADWTMTITYSGGGMNSPSGLGIDSAGNVRVANYFNVASAFSPIGAPLYPSGVTGLGLDNSYGLAVDANDNAWIPNEQSPYAVNSSFGSVSVLNKAGASQAGSNGYSAGGLNYPIAVAIDVNTTSWVVDYGNSHLTLLSNTGTPLSGASGYTTPLFAFPVAVAIDGNHYGWIANQSSNTVTKVAPDGSSFTNYTCCTGASAVAVDQQNNVWVANFYGDSVSQINSCGTVVSTGYTASGSLNHPQSVAIDGAGTVWVANFRQTYITELAGSTTSSPGAALSPSGGFGADAGLLEAYALAIAPSGDIWVSNFGSNTLTEFVGLARPVRTPLLSTPQLP</sequence>
<keyword evidence="3" id="KW-1185">Reference proteome</keyword>
<organism evidence="2 3">
    <name type="scientific">Granulicella rosea</name>
    <dbReference type="NCBI Taxonomy" id="474952"/>
    <lineage>
        <taxon>Bacteria</taxon>
        <taxon>Pseudomonadati</taxon>
        <taxon>Acidobacteriota</taxon>
        <taxon>Terriglobia</taxon>
        <taxon>Terriglobales</taxon>
        <taxon>Acidobacteriaceae</taxon>
        <taxon>Granulicella</taxon>
    </lineage>
</organism>
<dbReference type="SUPFAM" id="SSF101898">
    <property type="entry name" value="NHL repeat"/>
    <property type="match status" value="1"/>
</dbReference>
<protein>
    <recommendedName>
        <fullName evidence="4">Streptogramin lyase</fullName>
    </recommendedName>
</protein>
<evidence type="ECO:0000313" key="2">
    <source>
        <dbReference type="EMBL" id="SNT20872.1"/>
    </source>
</evidence>
<dbReference type="AlphaFoldDB" id="A0A239KT16"/>
<dbReference type="CDD" id="cd05819">
    <property type="entry name" value="NHL"/>
    <property type="match status" value="1"/>
</dbReference>
<dbReference type="EMBL" id="FZOU01000005">
    <property type="protein sequence ID" value="SNT20872.1"/>
    <property type="molecule type" value="Genomic_DNA"/>
</dbReference>
<dbReference type="Proteomes" id="UP000198356">
    <property type="component" value="Unassembled WGS sequence"/>
</dbReference>
<dbReference type="GO" id="GO:0008270">
    <property type="term" value="F:zinc ion binding"/>
    <property type="evidence" value="ECO:0007669"/>
    <property type="project" value="UniProtKB-KW"/>
</dbReference>
<dbReference type="PANTHER" id="PTHR24104:SF25">
    <property type="entry name" value="PROTEIN LIN-41"/>
    <property type="match status" value="1"/>
</dbReference>
<dbReference type="RefSeq" id="WP_089409239.1">
    <property type="nucleotide sequence ID" value="NZ_FZOU01000005.1"/>
</dbReference>
<evidence type="ECO:0008006" key="4">
    <source>
        <dbReference type="Google" id="ProtNLM"/>
    </source>
</evidence>
<name>A0A239KT16_9BACT</name>
<keyword evidence="1" id="KW-0732">Signal</keyword>
<dbReference type="InterPro" id="IPR050952">
    <property type="entry name" value="TRIM-NHL_E3_ligases"/>
</dbReference>
<dbReference type="InterPro" id="IPR011042">
    <property type="entry name" value="6-blade_b-propeller_TolB-like"/>
</dbReference>
<dbReference type="PANTHER" id="PTHR24104">
    <property type="entry name" value="E3 UBIQUITIN-PROTEIN LIGASE NHLRC1-RELATED"/>
    <property type="match status" value="1"/>
</dbReference>
<reference evidence="2 3" key="1">
    <citation type="submission" date="2017-06" db="EMBL/GenBank/DDBJ databases">
        <authorList>
            <person name="Kim H.J."/>
            <person name="Triplett B.A."/>
        </authorList>
    </citation>
    <scope>NUCLEOTIDE SEQUENCE [LARGE SCALE GENOMIC DNA]</scope>
    <source>
        <strain evidence="2 3">DSM 18704</strain>
    </source>
</reference>
<evidence type="ECO:0000256" key="1">
    <source>
        <dbReference type="SAM" id="SignalP"/>
    </source>
</evidence>
<dbReference type="Gene3D" id="2.120.10.30">
    <property type="entry name" value="TolB, C-terminal domain"/>
    <property type="match status" value="2"/>
</dbReference>
<dbReference type="OrthoDB" id="107658at2"/>
<feature type="signal peptide" evidence="1">
    <location>
        <begin position="1"/>
        <end position="16"/>
    </location>
</feature>
<proteinExistence type="predicted"/>
<accession>A0A239KT16</accession>
<gene>
    <name evidence="2" type="ORF">SAMN05421770_105165</name>
</gene>
<feature type="chain" id="PRO_5012421483" description="Streptogramin lyase" evidence="1">
    <location>
        <begin position="17"/>
        <end position="639"/>
    </location>
</feature>
<evidence type="ECO:0000313" key="3">
    <source>
        <dbReference type="Proteomes" id="UP000198356"/>
    </source>
</evidence>